<evidence type="ECO:0000256" key="3">
    <source>
        <dbReference type="ARBA" id="ARBA00022801"/>
    </source>
</evidence>
<dbReference type="GO" id="GO:0008474">
    <property type="term" value="F:palmitoyl-(protein) hydrolase activity"/>
    <property type="evidence" value="ECO:0007669"/>
    <property type="project" value="UniProtKB-EC"/>
</dbReference>
<comment type="caution">
    <text evidence="5">The sequence shown here is derived from an EMBL/GenBank/DDBJ whole genome shotgun (WGS) entry which is preliminary data.</text>
</comment>
<keyword evidence="3" id="KW-0378">Hydrolase</keyword>
<evidence type="ECO:0000313" key="6">
    <source>
        <dbReference type="Proteomes" id="UP000326759"/>
    </source>
</evidence>
<protein>
    <recommendedName>
        <fullName evidence="2">palmitoyl-protein hydrolase</fullName>
        <ecNumber evidence="2">3.1.2.22</ecNumber>
    </recommendedName>
</protein>
<dbReference type="OrthoDB" id="2418081at2759"/>
<reference evidence="5 6" key="1">
    <citation type="journal article" date="2019" name="PLoS Biol.">
        <title>Sex chromosomes control vertical transmission of feminizing Wolbachia symbionts in an isopod.</title>
        <authorList>
            <person name="Becking T."/>
            <person name="Chebbi M.A."/>
            <person name="Giraud I."/>
            <person name="Moumen B."/>
            <person name="Laverre T."/>
            <person name="Caubet Y."/>
            <person name="Peccoud J."/>
            <person name="Gilbert C."/>
            <person name="Cordaux R."/>
        </authorList>
    </citation>
    <scope>NUCLEOTIDE SEQUENCE [LARGE SCALE GENOMIC DNA]</scope>
    <source>
        <strain evidence="5">ANa2</strain>
        <tissue evidence="5">Whole body excluding digestive tract and cuticle</tissue>
    </source>
</reference>
<dbReference type="Pfam" id="PF02230">
    <property type="entry name" value="Abhydrolase_2"/>
    <property type="match status" value="1"/>
</dbReference>
<dbReference type="PANTHER" id="PTHR10655:SF17">
    <property type="entry name" value="LYSOPHOSPHOLIPASE-LIKE PROTEIN 1"/>
    <property type="match status" value="1"/>
</dbReference>
<evidence type="ECO:0000256" key="2">
    <source>
        <dbReference type="ARBA" id="ARBA00012423"/>
    </source>
</evidence>
<dbReference type="EMBL" id="SEYY01023658">
    <property type="protein sequence ID" value="KAB7494707.1"/>
    <property type="molecule type" value="Genomic_DNA"/>
</dbReference>
<dbReference type="PANTHER" id="PTHR10655">
    <property type="entry name" value="LYSOPHOSPHOLIPASE-RELATED"/>
    <property type="match status" value="1"/>
</dbReference>
<organism evidence="5 6">
    <name type="scientific">Armadillidium nasatum</name>
    <dbReference type="NCBI Taxonomy" id="96803"/>
    <lineage>
        <taxon>Eukaryota</taxon>
        <taxon>Metazoa</taxon>
        <taxon>Ecdysozoa</taxon>
        <taxon>Arthropoda</taxon>
        <taxon>Crustacea</taxon>
        <taxon>Multicrustacea</taxon>
        <taxon>Malacostraca</taxon>
        <taxon>Eumalacostraca</taxon>
        <taxon>Peracarida</taxon>
        <taxon>Isopoda</taxon>
        <taxon>Oniscidea</taxon>
        <taxon>Crinocheta</taxon>
        <taxon>Armadillidiidae</taxon>
        <taxon>Armadillidium</taxon>
    </lineage>
</organism>
<dbReference type="SUPFAM" id="SSF53474">
    <property type="entry name" value="alpha/beta-Hydrolases"/>
    <property type="match status" value="1"/>
</dbReference>
<evidence type="ECO:0000256" key="1">
    <source>
        <dbReference type="ARBA" id="ARBA00006499"/>
    </source>
</evidence>
<dbReference type="InterPro" id="IPR050565">
    <property type="entry name" value="LYPA1-2/EST-like"/>
</dbReference>
<accession>A0A5N5SL69</accession>
<comment type="similarity">
    <text evidence="1">Belongs to the AB hydrolase superfamily. AB hydrolase 2 family.</text>
</comment>
<evidence type="ECO:0000313" key="5">
    <source>
        <dbReference type="EMBL" id="KAB7494707.1"/>
    </source>
</evidence>
<sequence>MNTDTGSKVKSLIESALGEEFVFPHLQIHYLTAPLRPYTLSGGLDQNVWFDRLQLRDDSPEQYESISEMAGKLSQFISNEIEEGIPPNKIVLGGMSMGGAMSLHLGYTFHPELAGIFCMSSFLNQKSKVYESLSKSSKQLPHLFMAHGDADTAVPISWGRATFDKITDFGVKGVFHSFPQVKHDLYKDEILILKQWIMDLIPPDELN</sequence>
<dbReference type="Gene3D" id="3.40.50.1820">
    <property type="entry name" value="alpha/beta hydrolase"/>
    <property type="match status" value="1"/>
</dbReference>
<dbReference type="InterPro" id="IPR003140">
    <property type="entry name" value="PLipase/COase/thioEstase"/>
</dbReference>
<dbReference type="AlphaFoldDB" id="A0A5N5SL69"/>
<keyword evidence="6" id="KW-1185">Reference proteome</keyword>
<evidence type="ECO:0000259" key="4">
    <source>
        <dbReference type="Pfam" id="PF02230"/>
    </source>
</evidence>
<proteinExistence type="inferred from homology"/>
<dbReference type="EC" id="3.1.2.22" evidence="2"/>
<name>A0A5N5SL69_9CRUS</name>
<dbReference type="InterPro" id="IPR029058">
    <property type="entry name" value="AB_hydrolase_fold"/>
</dbReference>
<gene>
    <name evidence="5" type="ORF">Anas_05765</name>
</gene>
<dbReference type="GO" id="GO:0005737">
    <property type="term" value="C:cytoplasm"/>
    <property type="evidence" value="ECO:0007669"/>
    <property type="project" value="TreeGrafter"/>
</dbReference>
<feature type="domain" description="Phospholipase/carboxylesterase/thioesterase" evidence="4">
    <location>
        <begin position="19"/>
        <end position="198"/>
    </location>
</feature>
<dbReference type="GO" id="GO:0052689">
    <property type="term" value="F:carboxylic ester hydrolase activity"/>
    <property type="evidence" value="ECO:0007669"/>
    <property type="project" value="TreeGrafter"/>
</dbReference>
<dbReference type="Proteomes" id="UP000326759">
    <property type="component" value="Unassembled WGS sequence"/>
</dbReference>